<dbReference type="STRING" id="46177.SAMN05660976_00594"/>
<sequence>MGYELRVVHEAPLAFAEVAKAIAPAGFELHGADEIVARHGAAAHGVARWRGQVIGEPGSDWQVAQLVRLTHLLGARLVGEDGEVYALRDGVVEVFAGGGVTELGKLDEMIEAGPAAWSP</sequence>
<organism evidence="1 2">
    <name type="scientific">Nonomuraea pusilla</name>
    <dbReference type="NCBI Taxonomy" id="46177"/>
    <lineage>
        <taxon>Bacteria</taxon>
        <taxon>Bacillati</taxon>
        <taxon>Actinomycetota</taxon>
        <taxon>Actinomycetes</taxon>
        <taxon>Streptosporangiales</taxon>
        <taxon>Streptosporangiaceae</taxon>
        <taxon>Nonomuraea</taxon>
    </lineage>
</organism>
<dbReference type="RefSeq" id="WP_055508495.1">
    <property type="nucleotide sequence ID" value="NZ_BBZG01000005.1"/>
</dbReference>
<name>A0A1H7H630_9ACTN</name>
<proteinExistence type="predicted"/>
<dbReference type="OrthoDB" id="3538834at2"/>
<gene>
    <name evidence="1" type="ORF">SAMN05660976_00594</name>
</gene>
<keyword evidence="2" id="KW-1185">Reference proteome</keyword>
<dbReference type="EMBL" id="FOBF01000001">
    <property type="protein sequence ID" value="SEK45734.1"/>
    <property type="molecule type" value="Genomic_DNA"/>
</dbReference>
<dbReference type="Proteomes" id="UP000198953">
    <property type="component" value="Unassembled WGS sequence"/>
</dbReference>
<accession>A0A1H7H630</accession>
<protein>
    <submittedName>
        <fullName evidence="1">Uncharacterized protein</fullName>
    </submittedName>
</protein>
<evidence type="ECO:0000313" key="1">
    <source>
        <dbReference type="EMBL" id="SEK45734.1"/>
    </source>
</evidence>
<dbReference type="AlphaFoldDB" id="A0A1H7H630"/>
<reference evidence="1 2" key="1">
    <citation type="submission" date="2016-10" db="EMBL/GenBank/DDBJ databases">
        <authorList>
            <person name="de Groot N.N."/>
        </authorList>
    </citation>
    <scope>NUCLEOTIDE SEQUENCE [LARGE SCALE GENOMIC DNA]</scope>
    <source>
        <strain evidence="1 2">DSM 43357</strain>
    </source>
</reference>
<evidence type="ECO:0000313" key="2">
    <source>
        <dbReference type="Proteomes" id="UP000198953"/>
    </source>
</evidence>